<keyword evidence="1" id="KW-1133">Transmembrane helix</keyword>
<dbReference type="Proteomes" id="UP000244189">
    <property type="component" value="Unassembled WGS sequence"/>
</dbReference>
<dbReference type="AlphaFoldDB" id="A0A2T5GI06"/>
<feature type="transmembrane region" description="Helical" evidence="1">
    <location>
        <begin position="21"/>
        <end position="41"/>
    </location>
</feature>
<keyword evidence="4" id="KW-1185">Reference proteome</keyword>
<evidence type="ECO:0000259" key="2">
    <source>
        <dbReference type="Pfam" id="PF07811"/>
    </source>
</evidence>
<keyword evidence="1" id="KW-0472">Membrane</keyword>
<accession>A0A2T5GI06</accession>
<dbReference type="EMBL" id="QAOG01000006">
    <property type="protein sequence ID" value="PTQ58958.1"/>
    <property type="molecule type" value="Genomic_DNA"/>
</dbReference>
<reference evidence="3 4" key="1">
    <citation type="submission" date="2018-04" db="EMBL/GenBank/DDBJ databases">
        <title>Genomic Encyclopedia of Type Strains, Phase III (KMG-III): the genomes of soil and plant-associated and newly described type strains.</title>
        <authorList>
            <person name="Whitman W."/>
        </authorList>
    </citation>
    <scope>NUCLEOTIDE SEQUENCE [LARGE SCALE GENOMIC DNA]</scope>
    <source>
        <strain evidence="3 4">MA101b</strain>
    </source>
</reference>
<keyword evidence="1" id="KW-0812">Transmembrane</keyword>
<feature type="domain" description="TadE-like" evidence="2">
    <location>
        <begin position="20"/>
        <end position="62"/>
    </location>
</feature>
<name>A0A2T5GI06_9SPHN</name>
<sequence>MTRPRHRRSVFARIRGDRRGATIIEFAIVVPVLMVLLMGAFDLLHQIYAQSILDGALQKAARDSAIEGGAANAATFDQQVWAMVKIVAPDATYQASRKSYSTFQSIKPEEFVDKNADNICNNGENFTDINGNGTWDLDPGVTGQGGAEDVTQYTMTVTYPRLFPVARLMGWPSTMSIASTTLLKNQPYDSQKVQVSTNGSCK</sequence>
<proteinExistence type="predicted"/>
<evidence type="ECO:0000313" key="3">
    <source>
        <dbReference type="EMBL" id="PTQ58958.1"/>
    </source>
</evidence>
<dbReference type="Pfam" id="PF07811">
    <property type="entry name" value="TadE"/>
    <property type="match status" value="1"/>
</dbReference>
<dbReference type="InterPro" id="IPR012495">
    <property type="entry name" value="TadE-like_dom"/>
</dbReference>
<gene>
    <name evidence="3" type="ORF">C8J26_3283</name>
</gene>
<dbReference type="RefSeq" id="WP_107959263.1">
    <property type="nucleotide sequence ID" value="NZ_QAOG01000006.1"/>
</dbReference>
<evidence type="ECO:0000313" key="4">
    <source>
        <dbReference type="Proteomes" id="UP000244189"/>
    </source>
</evidence>
<organism evidence="3 4">
    <name type="scientific">Sphingomonas aurantiaca</name>
    <dbReference type="NCBI Taxonomy" id="185949"/>
    <lineage>
        <taxon>Bacteria</taxon>
        <taxon>Pseudomonadati</taxon>
        <taxon>Pseudomonadota</taxon>
        <taxon>Alphaproteobacteria</taxon>
        <taxon>Sphingomonadales</taxon>
        <taxon>Sphingomonadaceae</taxon>
        <taxon>Sphingomonas</taxon>
    </lineage>
</organism>
<comment type="caution">
    <text evidence="3">The sequence shown here is derived from an EMBL/GenBank/DDBJ whole genome shotgun (WGS) entry which is preliminary data.</text>
</comment>
<evidence type="ECO:0000256" key="1">
    <source>
        <dbReference type="SAM" id="Phobius"/>
    </source>
</evidence>
<protein>
    <submittedName>
        <fullName evidence="3">Flp pilus assembly protein TadG</fullName>
    </submittedName>
</protein>